<keyword evidence="4" id="KW-0732">Signal</keyword>
<dbReference type="AlphaFoldDB" id="T1KKK3"/>
<keyword evidence="3" id="KW-1133">Transmembrane helix</keyword>
<reference evidence="6" key="2">
    <citation type="submission" date="2015-06" db="UniProtKB">
        <authorList>
            <consortium name="EnsemblMetazoa"/>
        </authorList>
    </citation>
    <scope>IDENTIFICATION</scope>
</reference>
<name>T1KKK3_TETUR</name>
<dbReference type="PANTHER" id="PTHR21385">
    <property type="entry name" value="ZINC FINGER PROTEIN-RELATED"/>
    <property type="match status" value="1"/>
</dbReference>
<dbReference type="PROSITE" id="PS50157">
    <property type="entry name" value="ZINC_FINGER_C2H2_2"/>
    <property type="match status" value="1"/>
</dbReference>
<feature type="signal peptide" evidence="4">
    <location>
        <begin position="1"/>
        <end position="21"/>
    </location>
</feature>
<feature type="compositionally biased region" description="Polar residues" evidence="2">
    <location>
        <begin position="322"/>
        <end position="339"/>
    </location>
</feature>
<keyword evidence="7" id="KW-1185">Reference proteome</keyword>
<feature type="compositionally biased region" description="Basic and acidic residues" evidence="2">
    <location>
        <begin position="609"/>
        <end position="619"/>
    </location>
</feature>
<reference evidence="7" key="1">
    <citation type="submission" date="2011-08" db="EMBL/GenBank/DDBJ databases">
        <authorList>
            <person name="Rombauts S."/>
        </authorList>
    </citation>
    <scope>NUCLEOTIDE SEQUENCE</scope>
    <source>
        <strain evidence="7">London</strain>
    </source>
</reference>
<dbReference type="KEGG" id="tut:107364889"/>
<keyword evidence="3" id="KW-0812">Transmembrane</keyword>
<keyword evidence="1" id="KW-0479">Metal-binding</keyword>
<feature type="compositionally biased region" description="Low complexity" evidence="2">
    <location>
        <begin position="456"/>
        <end position="476"/>
    </location>
</feature>
<evidence type="ECO:0000256" key="3">
    <source>
        <dbReference type="SAM" id="Phobius"/>
    </source>
</evidence>
<dbReference type="PROSITE" id="PS00028">
    <property type="entry name" value="ZINC_FINGER_C2H2_1"/>
    <property type="match status" value="1"/>
</dbReference>
<accession>T1KKK3</accession>
<feature type="compositionally biased region" description="Low complexity" evidence="2">
    <location>
        <begin position="668"/>
        <end position="685"/>
    </location>
</feature>
<keyword evidence="3" id="KW-0472">Membrane</keyword>
<evidence type="ECO:0000313" key="7">
    <source>
        <dbReference type="Proteomes" id="UP000015104"/>
    </source>
</evidence>
<feature type="compositionally biased region" description="Polar residues" evidence="2">
    <location>
        <begin position="350"/>
        <end position="370"/>
    </location>
</feature>
<evidence type="ECO:0000256" key="1">
    <source>
        <dbReference type="PROSITE-ProRule" id="PRU00042"/>
    </source>
</evidence>
<evidence type="ECO:0000259" key="5">
    <source>
        <dbReference type="PROSITE" id="PS50157"/>
    </source>
</evidence>
<dbReference type="OMA" id="RTENFVC"/>
<organism evidence="6 7">
    <name type="scientific">Tetranychus urticae</name>
    <name type="common">Two-spotted spider mite</name>
    <dbReference type="NCBI Taxonomy" id="32264"/>
    <lineage>
        <taxon>Eukaryota</taxon>
        <taxon>Metazoa</taxon>
        <taxon>Ecdysozoa</taxon>
        <taxon>Arthropoda</taxon>
        <taxon>Chelicerata</taxon>
        <taxon>Arachnida</taxon>
        <taxon>Acari</taxon>
        <taxon>Acariformes</taxon>
        <taxon>Trombidiformes</taxon>
        <taxon>Prostigmata</taxon>
        <taxon>Eleutherengona</taxon>
        <taxon>Raphignathae</taxon>
        <taxon>Tetranychoidea</taxon>
        <taxon>Tetranychidae</taxon>
        <taxon>Tetranychus</taxon>
    </lineage>
</organism>
<dbReference type="Proteomes" id="UP000015104">
    <property type="component" value="Unassembled WGS sequence"/>
</dbReference>
<feature type="region of interest" description="Disordered" evidence="2">
    <location>
        <begin position="449"/>
        <end position="495"/>
    </location>
</feature>
<evidence type="ECO:0000256" key="4">
    <source>
        <dbReference type="SAM" id="SignalP"/>
    </source>
</evidence>
<sequence length="718" mass="81189">MKLGLLCVEMVIIMFLGNIGSDYPDDLPSSCPRDKSRLVKTIVDKKILPIFERYRIEMPIECPFHPHRDVLWWPEDNLSTFIFNDPDGQSSTSTLSVTSITATLASFFTSIWRCPLCSKIFACSETLASHWDAEHRLYRHRTENFVCLSDFCDFMRCDVLSRRRIYPTIGTSKYLARVLSPTLSIDPGYLSPPSLLPTLNPENCNKTEMVELEKRCQTVVRQCILPLLIDKITMKDFRDMEEDMVKETCGYLNCEKFWDMTIHMDRTRPLSLCVLIGIIMIIGFLICYYIVWSLFESTMGLKQERLKQFKMRQLKGDRQAILTTPTSKKVATPTESSGSLAKKRLHQSMPVRQSGESETSQENSPASNESRYMVTHTGRRHQRPSHLYLASELALLLEKRSMETVPESSDDQGSISLASQSISSPLPFHHKQSPSFGMNRSDVAIISDRQNDSQASQGSQNSRQSKNSSQSTASTQEAVNNRLHHFPNRRRDFALKGRRNKYDDDHSYDDEDTDDLVGVTKESRSQSIIKSSPSPPCIKTRARVEGTMSDLETRRPCEYRNMRSPGESFTGREIKNGTRDCEVNLNKVVRSTSRSLHRVSYSIGNQGLERGRGVERDSSASDTVTSVGPDIESEPVVSSTSGRRFNRPGVVRSISSAGKTRRLAMVSQRYSSQPSSSTTADAPTTFDANQPRYPLIKSQSNPVVPVRRSKSQLTSLNR</sequence>
<feature type="transmembrane region" description="Helical" evidence="3">
    <location>
        <begin position="270"/>
        <end position="295"/>
    </location>
</feature>
<evidence type="ECO:0000256" key="2">
    <source>
        <dbReference type="SAM" id="MobiDB-lite"/>
    </source>
</evidence>
<dbReference type="HOGENOM" id="CLU_2149052_0_0_1"/>
<feature type="chain" id="PRO_5007729021" description="C2H2-type domain-containing protein" evidence="4">
    <location>
        <begin position="22"/>
        <end position="718"/>
    </location>
</feature>
<dbReference type="OrthoDB" id="4507at2759"/>
<dbReference type="PANTHER" id="PTHR21385:SF0">
    <property type="entry name" value="RE51073P"/>
    <property type="match status" value="1"/>
</dbReference>
<keyword evidence="1" id="KW-0862">Zinc</keyword>
<dbReference type="GO" id="GO:0008270">
    <property type="term" value="F:zinc ion binding"/>
    <property type="evidence" value="ECO:0007669"/>
    <property type="project" value="UniProtKB-KW"/>
</dbReference>
<feature type="region of interest" description="Disordered" evidence="2">
    <location>
        <begin position="322"/>
        <end position="385"/>
    </location>
</feature>
<dbReference type="InterPro" id="IPR013087">
    <property type="entry name" value="Znf_C2H2_type"/>
</dbReference>
<keyword evidence="1" id="KW-0863">Zinc-finger</keyword>
<feature type="region of interest" description="Disordered" evidence="2">
    <location>
        <begin position="608"/>
        <end position="648"/>
    </location>
</feature>
<dbReference type="EnsemblMetazoa" id="tetur13g04040.1">
    <property type="protein sequence ID" value="tetur13g04040.1"/>
    <property type="gene ID" value="tetur13g04040"/>
</dbReference>
<feature type="domain" description="C2H2-type" evidence="5">
    <location>
        <begin position="112"/>
        <end position="140"/>
    </location>
</feature>
<dbReference type="EMBL" id="CAEY01000176">
    <property type="status" value="NOT_ANNOTATED_CDS"/>
    <property type="molecule type" value="Genomic_DNA"/>
</dbReference>
<proteinExistence type="predicted"/>
<evidence type="ECO:0000313" key="6">
    <source>
        <dbReference type="EnsemblMetazoa" id="tetur13g04040.1"/>
    </source>
</evidence>
<feature type="region of interest" description="Disordered" evidence="2">
    <location>
        <begin position="668"/>
        <end position="718"/>
    </location>
</feature>
<protein>
    <recommendedName>
        <fullName evidence="5">C2H2-type domain-containing protein</fullName>
    </recommendedName>
</protein>
<gene>
    <name evidence="6" type="primary">107364889</name>
</gene>